<dbReference type="SUPFAM" id="SSF52540">
    <property type="entry name" value="P-loop containing nucleoside triphosphate hydrolases"/>
    <property type="match status" value="1"/>
</dbReference>
<dbReference type="CDD" id="cd02019">
    <property type="entry name" value="NK"/>
    <property type="match status" value="1"/>
</dbReference>
<sequence>MGDPYMWEIKHICQNVRRKLARQFCIEGIVKQNAFLLVIEGPLGSGKSTLALKIAHELLQDWDKVFELLIFTPMELQEKVDQALKEGIRYPLIVWDDAGPWMEIVKRYPYDPFSVAIMGHIETMRTWTGFMIMTMTSEKHLPRGIIQNGYVYRYKARVWKVHYDERRGWMSEAKVYMRKQREDGKFYWDSSEVKKIQFWLFREGDQIYERYAKIRRSYAEFYNEVLERAKNYGKLSAVLKVQWSKK</sequence>
<gene>
    <name evidence="1" type="ORF">PABY_02000</name>
</gene>
<reference evidence="1 2" key="1">
    <citation type="submission" date="2023-09" db="EMBL/GenBank/DDBJ databases">
        <title>Pyrofollis japonicus gen. nov. sp. nov., a novel member of the family Pyrodictiaceae isolated from the Iheya North hydrothermal field.</title>
        <authorList>
            <person name="Miyazaki U."/>
            <person name="Sanari M."/>
            <person name="Tame A."/>
            <person name="Kitajima M."/>
            <person name="Okamoto A."/>
            <person name="Sawayama S."/>
            <person name="Miyazaki J."/>
            <person name="Takai K."/>
            <person name="Nakagawa S."/>
        </authorList>
    </citation>
    <scope>NUCLEOTIDE SEQUENCE [LARGE SCALE GENOMIC DNA]</scope>
    <source>
        <strain evidence="1 2">AV2</strain>
    </source>
</reference>
<dbReference type="Proteomes" id="UP001341135">
    <property type="component" value="Chromosome"/>
</dbReference>
<dbReference type="Gene3D" id="3.40.50.300">
    <property type="entry name" value="P-loop containing nucleotide triphosphate hydrolases"/>
    <property type="match status" value="1"/>
</dbReference>
<dbReference type="InterPro" id="IPR027417">
    <property type="entry name" value="P-loop_NTPase"/>
</dbReference>
<accession>A0ABM8IX52</accession>
<organism evidence="1 2">
    <name type="scientific">Pyrodictium abyssi</name>
    <dbReference type="NCBI Taxonomy" id="54256"/>
    <lineage>
        <taxon>Archaea</taxon>
        <taxon>Thermoproteota</taxon>
        <taxon>Thermoprotei</taxon>
        <taxon>Desulfurococcales</taxon>
        <taxon>Pyrodictiaceae</taxon>
        <taxon>Pyrodictium</taxon>
    </lineage>
</organism>
<name>A0ABM8IX52_9CREN</name>
<evidence type="ECO:0008006" key="3">
    <source>
        <dbReference type="Google" id="ProtNLM"/>
    </source>
</evidence>
<evidence type="ECO:0000313" key="1">
    <source>
        <dbReference type="EMBL" id="BES80633.1"/>
    </source>
</evidence>
<dbReference type="EMBL" id="AP028907">
    <property type="protein sequence ID" value="BES80633.1"/>
    <property type="molecule type" value="Genomic_DNA"/>
</dbReference>
<proteinExistence type="predicted"/>
<keyword evidence="2" id="KW-1185">Reference proteome</keyword>
<evidence type="ECO:0000313" key="2">
    <source>
        <dbReference type="Proteomes" id="UP001341135"/>
    </source>
</evidence>
<protein>
    <recommendedName>
        <fullName evidence="3">AAA family ATPase</fullName>
    </recommendedName>
</protein>